<dbReference type="EMBL" id="DS469677">
    <property type="protein sequence ID" value="EDO36180.1"/>
    <property type="molecule type" value="Genomic_DNA"/>
</dbReference>
<dbReference type="eggNOG" id="KOG4441">
    <property type="taxonomic scope" value="Eukaryota"/>
</dbReference>
<dbReference type="PANTHER" id="PTHR24412">
    <property type="entry name" value="KELCH PROTEIN"/>
    <property type="match status" value="1"/>
</dbReference>
<evidence type="ECO:0000259" key="3">
    <source>
        <dbReference type="PROSITE" id="PS50097"/>
    </source>
</evidence>
<dbReference type="Gene3D" id="3.30.710.10">
    <property type="entry name" value="Potassium Channel Kv1.1, Chain A"/>
    <property type="match status" value="1"/>
</dbReference>
<dbReference type="SMART" id="SM00225">
    <property type="entry name" value="BTB"/>
    <property type="match status" value="1"/>
</dbReference>
<dbReference type="GO" id="GO:1990756">
    <property type="term" value="F:ubiquitin-like ligase-substrate adaptor activity"/>
    <property type="evidence" value="ECO:0000318"/>
    <property type="project" value="GO_Central"/>
</dbReference>
<dbReference type="InterPro" id="IPR000210">
    <property type="entry name" value="BTB/POZ_dom"/>
</dbReference>
<dbReference type="SUPFAM" id="SSF54695">
    <property type="entry name" value="POZ domain"/>
    <property type="match status" value="1"/>
</dbReference>
<dbReference type="PhylomeDB" id="A7SJH4"/>
<dbReference type="FunFam" id="1.25.40.420:FF:000001">
    <property type="entry name" value="Kelch-like family member 12"/>
    <property type="match status" value="1"/>
</dbReference>
<dbReference type="GO" id="GO:0043161">
    <property type="term" value="P:proteasome-mediated ubiquitin-dependent protein catabolic process"/>
    <property type="evidence" value="ECO:0000318"/>
    <property type="project" value="GO_Central"/>
</dbReference>
<evidence type="ECO:0000256" key="2">
    <source>
        <dbReference type="ARBA" id="ARBA00022737"/>
    </source>
</evidence>
<dbReference type="KEGG" id="nve:5507613"/>
<dbReference type="InParanoid" id="A7SJH4"/>
<dbReference type="FunFam" id="3.30.710.10:FF:000001">
    <property type="entry name" value="Kelch-like family member 20"/>
    <property type="match status" value="1"/>
</dbReference>
<evidence type="ECO:0000313" key="4">
    <source>
        <dbReference type="EMBL" id="EDO36180.1"/>
    </source>
</evidence>
<keyword evidence="5" id="KW-1185">Reference proteome</keyword>
<gene>
    <name evidence="4" type="ORF">NEMVEDRAFT_v1g120526</name>
</gene>
<accession>A7SJH4</accession>
<protein>
    <recommendedName>
        <fullName evidence="3">BTB domain-containing protein</fullName>
    </recommendedName>
</protein>
<dbReference type="InterPro" id="IPR011705">
    <property type="entry name" value="BACK"/>
</dbReference>
<dbReference type="GO" id="GO:0005737">
    <property type="term" value="C:cytoplasm"/>
    <property type="evidence" value="ECO:0000318"/>
    <property type="project" value="GO_Central"/>
</dbReference>
<sequence>PDGPPPDNKVYLFTDVAHSSNILCSLNSLRQQEDLCDMVLVVGGSTISAHKVVLASGSPYFRAMFTGGMSESRQDTVTLQELDEKAMQNMIDFFYSGKIEISELNVQEVLPIACLLQVQSVQEACCEFLKRQLSPENCLGICAFADSHSCTELVKFSDAFARLHFVDVVQSEEFMDVPLKQLSRILVEDDLNVHSEERVYEAVMAWIKYDQDLRQEYAPEVLKYVRLPLLSAEFLMDRVATEDIIRNNRLCRCVSFL</sequence>
<dbReference type="AlphaFoldDB" id="A7SJH4"/>
<organism evidence="4 5">
    <name type="scientific">Nematostella vectensis</name>
    <name type="common">Starlet sea anemone</name>
    <dbReference type="NCBI Taxonomy" id="45351"/>
    <lineage>
        <taxon>Eukaryota</taxon>
        <taxon>Metazoa</taxon>
        <taxon>Cnidaria</taxon>
        <taxon>Anthozoa</taxon>
        <taxon>Hexacorallia</taxon>
        <taxon>Actiniaria</taxon>
        <taxon>Edwardsiidae</taxon>
        <taxon>Nematostella</taxon>
    </lineage>
</organism>
<dbReference type="GO" id="GO:0031463">
    <property type="term" value="C:Cul3-RING ubiquitin ligase complex"/>
    <property type="evidence" value="ECO:0000318"/>
    <property type="project" value="GO_Central"/>
</dbReference>
<dbReference type="HOGENOM" id="CLU_004253_11_0_1"/>
<name>A7SJH4_NEMVE</name>
<evidence type="ECO:0000256" key="1">
    <source>
        <dbReference type="ARBA" id="ARBA00022441"/>
    </source>
</evidence>
<dbReference type="Pfam" id="PF00651">
    <property type="entry name" value="BTB"/>
    <property type="match status" value="1"/>
</dbReference>
<keyword evidence="1" id="KW-0880">Kelch repeat</keyword>
<keyword evidence="2" id="KW-0677">Repeat</keyword>
<dbReference type="STRING" id="45351.A7SJH4"/>
<dbReference type="InterPro" id="IPR011333">
    <property type="entry name" value="SKP1/BTB/POZ_sf"/>
</dbReference>
<dbReference type="OMA" id="CLNIVEX"/>
<feature type="non-terminal residue" evidence="4">
    <location>
        <position position="257"/>
    </location>
</feature>
<dbReference type="SMART" id="SM00875">
    <property type="entry name" value="BACK"/>
    <property type="match status" value="1"/>
</dbReference>
<proteinExistence type="predicted"/>
<dbReference type="Proteomes" id="UP000001593">
    <property type="component" value="Unassembled WGS sequence"/>
</dbReference>
<dbReference type="PANTHER" id="PTHR24412:SF451">
    <property type="entry name" value="KELCH-LIKE PROTEIN 20"/>
    <property type="match status" value="1"/>
</dbReference>
<dbReference type="Pfam" id="PF07707">
    <property type="entry name" value="BACK"/>
    <property type="match status" value="1"/>
</dbReference>
<feature type="domain" description="BTB" evidence="3">
    <location>
        <begin position="36"/>
        <end position="103"/>
    </location>
</feature>
<dbReference type="PROSITE" id="PS50097">
    <property type="entry name" value="BTB"/>
    <property type="match status" value="1"/>
</dbReference>
<reference evidence="4 5" key="1">
    <citation type="journal article" date="2007" name="Science">
        <title>Sea anemone genome reveals ancestral eumetazoan gene repertoire and genomic organization.</title>
        <authorList>
            <person name="Putnam N.H."/>
            <person name="Srivastava M."/>
            <person name="Hellsten U."/>
            <person name="Dirks B."/>
            <person name="Chapman J."/>
            <person name="Salamov A."/>
            <person name="Terry A."/>
            <person name="Shapiro H."/>
            <person name="Lindquist E."/>
            <person name="Kapitonov V.V."/>
            <person name="Jurka J."/>
            <person name="Genikhovich G."/>
            <person name="Grigoriev I.V."/>
            <person name="Lucas S.M."/>
            <person name="Steele R.E."/>
            <person name="Finnerty J.R."/>
            <person name="Technau U."/>
            <person name="Martindale M.Q."/>
            <person name="Rokhsar D.S."/>
        </authorList>
    </citation>
    <scope>NUCLEOTIDE SEQUENCE [LARGE SCALE GENOMIC DNA]</scope>
    <source>
        <strain evidence="5">CH2 X CH6</strain>
    </source>
</reference>
<evidence type="ECO:0000313" key="5">
    <source>
        <dbReference type="Proteomes" id="UP000001593"/>
    </source>
</evidence>
<dbReference type="Gene3D" id="1.25.40.420">
    <property type="match status" value="1"/>
</dbReference>